<evidence type="ECO:0000256" key="1">
    <source>
        <dbReference type="SAM" id="MobiDB-lite"/>
    </source>
</evidence>
<evidence type="ECO:0000313" key="3">
    <source>
        <dbReference type="EMBL" id="MDY3558553.1"/>
    </source>
</evidence>
<feature type="compositionally biased region" description="Basic and acidic residues" evidence="1">
    <location>
        <begin position="1"/>
        <end position="11"/>
    </location>
</feature>
<feature type="transmembrane region" description="Helical" evidence="2">
    <location>
        <begin position="96"/>
        <end position="116"/>
    </location>
</feature>
<gene>
    <name evidence="3" type="ORF">R5W23_005673</name>
</gene>
<keyword evidence="2" id="KW-1133">Transmembrane helix</keyword>
<feature type="region of interest" description="Disordered" evidence="1">
    <location>
        <begin position="1"/>
        <end position="34"/>
    </location>
</feature>
<proteinExistence type="predicted"/>
<keyword evidence="4" id="KW-1185">Reference proteome</keyword>
<accession>A0ABU5EXK5</accession>
<dbReference type="EMBL" id="JAXBLV010000034">
    <property type="protein sequence ID" value="MDY3558553.1"/>
    <property type="molecule type" value="Genomic_DNA"/>
</dbReference>
<feature type="transmembrane region" description="Helical" evidence="2">
    <location>
        <begin position="39"/>
        <end position="62"/>
    </location>
</feature>
<evidence type="ECO:0000313" key="4">
    <source>
        <dbReference type="Proteomes" id="UP001272242"/>
    </source>
</evidence>
<protein>
    <submittedName>
        <fullName evidence="3">Uncharacterized protein</fullName>
    </submittedName>
</protein>
<comment type="caution">
    <text evidence="3">The sequence shown here is derived from an EMBL/GenBank/DDBJ whole genome shotgun (WGS) entry which is preliminary data.</text>
</comment>
<name>A0ABU5EXK5_9BACT</name>
<reference evidence="4" key="1">
    <citation type="journal article" date="2023" name="Mar. Drugs">
        <title>Gemmata algarum, a Novel Planctomycete Isolated from an Algal Mat, Displays Antimicrobial Activity.</title>
        <authorList>
            <person name="Kumar G."/>
            <person name="Kallscheuer N."/>
            <person name="Kashif M."/>
            <person name="Ahamad S."/>
            <person name="Jagadeeshwari U."/>
            <person name="Pannikurungottu S."/>
            <person name="Haufschild T."/>
            <person name="Kabuu M."/>
            <person name="Sasikala C."/>
            <person name="Jogler C."/>
            <person name="Ramana C."/>
        </authorList>
    </citation>
    <scope>NUCLEOTIDE SEQUENCE [LARGE SCALE GENOMIC DNA]</scope>
    <source>
        <strain evidence="4">JC673</strain>
    </source>
</reference>
<dbReference type="RefSeq" id="WP_320685458.1">
    <property type="nucleotide sequence ID" value="NZ_JAXBLV010000034.1"/>
</dbReference>
<organism evidence="3 4">
    <name type="scientific">Gemmata algarum</name>
    <dbReference type="NCBI Taxonomy" id="2975278"/>
    <lineage>
        <taxon>Bacteria</taxon>
        <taxon>Pseudomonadati</taxon>
        <taxon>Planctomycetota</taxon>
        <taxon>Planctomycetia</taxon>
        <taxon>Gemmatales</taxon>
        <taxon>Gemmataceae</taxon>
        <taxon>Gemmata</taxon>
    </lineage>
</organism>
<sequence length="130" mass="13681">MSLDRSEHAGSDPDPFSGLGAGVTPARHRGPQRSGERTALAGVLLALGAVLMIGAAITAHVLRTRLIGAELSEELGLGVAWEFRAEHEREVRNWQLGLAGCAAAFVAGGLVCRAAYRVYDAGSPVYRGRD</sequence>
<evidence type="ECO:0000256" key="2">
    <source>
        <dbReference type="SAM" id="Phobius"/>
    </source>
</evidence>
<dbReference type="Proteomes" id="UP001272242">
    <property type="component" value="Unassembled WGS sequence"/>
</dbReference>
<keyword evidence="2" id="KW-0472">Membrane</keyword>
<keyword evidence="2" id="KW-0812">Transmembrane</keyword>